<dbReference type="Proteomes" id="UP000766336">
    <property type="component" value="Unassembled WGS sequence"/>
</dbReference>
<organism evidence="5 6">
    <name type="scientific">Roseococcus pinisoli</name>
    <dbReference type="NCBI Taxonomy" id="2835040"/>
    <lineage>
        <taxon>Bacteria</taxon>
        <taxon>Pseudomonadati</taxon>
        <taxon>Pseudomonadota</taxon>
        <taxon>Alphaproteobacteria</taxon>
        <taxon>Acetobacterales</taxon>
        <taxon>Roseomonadaceae</taxon>
        <taxon>Roseococcus</taxon>
    </lineage>
</organism>
<dbReference type="Gene3D" id="2.60.130.10">
    <property type="entry name" value="Aromatic compound dioxygenase"/>
    <property type="match status" value="1"/>
</dbReference>
<keyword evidence="2" id="KW-0223">Dioxygenase</keyword>
<accession>A0ABS5QFH7</accession>
<dbReference type="NCBIfam" id="TIGR02423">
    <property type="entry name" value="protocat_alph"/>
    <property type="match status" value="1"/>
</dbReference>
<protein>
    <submittedName>
        <fullName evidence="5">Protocatechuate 3,4-dioxygenase subunit alpha</fullName>
        <ecNumber evidence="5">1.13.11.3</ecNumber>
    </submittedName>
</protein>
<dbReference type="EC" id="1.13.11.3" evidence="5"/>
<dbReference type="SUPFAM" id="SSF49482">
    <property type="entry name" value="Aromatic compound dioxygenase"/>
    <property type="match status" value="1"/>
</dbReference>
<keyword evidence="6" id="KW-1185">Reference proteome</keyword>
<dbReference type="PROSITE" id="PS00083">
    <property type="entry name" value="INTRADIOL_DIOXYGENAS"/>
    <property type="match status" value="1"/>
</dbReference>
<evidence type="ECO:0000313" key="5">
    <source>
        <dbReference type="EMBL" id="MBS7812446.1"/>
    </source>
</evidence>
<dbReference type="InterPro" id="IPR012786">
    <property type="entry name" value="Protocat_dOase_a"/>
</dbReference>
<sequence>MSTATAHQTAGPFWHLIDFPEWSDLLREDGPNAGIAGERITLQGTVTDGDGALVTDAMIEIWHADPEGRYDGAFQGFGRCGTDAGGRFRFTTLKPGPVPGRGNTLQAPHVQIAIFARGLLRHLTTRLYFADDPLNESDPLLALVPVERRCTMIATPVIPGTWQLDIRLQGGAETVFLEV</sequence>
<dbReference type="CDD" id="cd03463">
    <property type="entry name" value="3_4-PCD_alpha"/>
    <property type="match status" value="1"/>
</dbReference>
<evidence type="ECO:0000256" key="3">
    <source>
        <dbReference type="ARBA" id="ARBA00023002"/>
    </source>
</evidence>
<comment type="caution">
    <text evidence="5">The sequence shown here is derived from an EMBL/GenBank/DDBJ whole genome shotgun (WGS) entry which is preliminary data.</text>
</comment>
<proteinExistence type="inferred from homology"/>
<dbReference type="EMBL" id="JAHCDA010000003">
    <property type="protein sequence ID" value="MBS7812446.1"/>
    <property type="molecule type" value="Genomic_DNA"/>
</dbReference>
<dbReference type="InterPro" id="IPR015889">
    <property type="entry name" value="Intradiol_dOase_core"/>
</dbReference>
<evidence type="ECO:0000256" key="2">
    <source>
        <dbReference type="ARBA" id="ARBA00022964"/>
    </source>
</evidence>
<dbReference type="InterPro" id="IPR050770">
    <property type="entry name" value="Intradiol_RC_Dioxygenase"/>
</dbReference>
<keyword evidence="3 5" id="KW-0560">Oxidoreductase</keyword>
<evidence type="ECO:0000259" key="4">
    <source>
        <dbReference type="PROSITE" id="PS00083"/>
    </source>
</evidence>
<dbReference type="PANTHER" id="PTHR33711">
    <property type="entry name" value="DIOXYGENASE, PUTATIVE (AFU_ORTHOLOGUE AFUA_2G02910)-RELATED"/>
    <property type="match status" value="1"/>
</dbReference>
<name>A0ABS5QFH7_9PROT</name>
<evidence type="ECO:0000313" key="6">
    <source>
        <dbReference type="Proteomes" id="UP000766336"/>
    </source>
</evidence>
<dbReference type="RefSeq" id="WP_213671152.1">
    <property type="nucleotide sequence ID" value="NZ_JAHCDA010000003.1"/>
</dbReference>
<reference evidence="5 6" key="1">
    <citation type="submission" date="2021-05" db="EMBL/GenBank/DDBJ databases">
        <title>Roseococcus sp. XZZS9, whole genome shotgun sequencing project.</title>
        <authorList>
            <person name="Zhao G."/>
            <person name="Shen L."/>
        </authorList>
    </citation>
    <scope>NUCLEOTIDE SEQUENCE [LARGE SCALE GENOMIC DNA]</scope>
    <source>
        <strain evidence="5 6">XZZS9</strain>
    </source>
</reference>
<dbReference type="PANTHER" id="PTHR33711:SF9">
    <property type="entry name" value="PROTOCATECHUATE 3,4-DIOXYGENASE ALPHA CHAIN"/>
    <property type="match status" value="1"/>
</dbReference>
<dbReference type="Pfam" id="PF00775">
    <property type="entry name" value="Dioxygenase_C"/>
    <property type="match status" value="1"/>
</dbReference>
<feature type="domain" description="Intradiol ring-cleavage dioxygenases" evidence="4">
    <location>
        <begin position="42"/>
        <end position="70"/>
    </location>
</feature>
<evidence type="ECO:0000256" key="1">
    <source>
        <dbReference type="ARBA" id="ARBA00007825"/>
    </source>
</evidence>
<gene>
    <name evidence="5" type="primary">pcaG</name>
    <name evidence="5" type="ORF">KHU32_15960</name>
</gene>
<comment type="similarity">
    <text evidence="1">Belongs to the intradiol ring-cleavage dioxygenase family.</text>
</comment>
<dbReference type="GO" id="GO:0018578">
    <property type="term" value="F:protocatechuate 3,4-dioxygenase activity"/>
    <property type="evidence" value="ECO:0007669"/>
    <property type="project" value="UniProtKB-EC"/>
</dbReference>
<dbReference type="InterPro" id="IPR000627">
    <property type="entry name" value="Intradiol_dOase_C"/>
</dbReference>